<dbReference type="OrthoDB" id="9764248at2"/>
<keyword evidence="7" id="KW-0503">Monooxygenase</keyword>
<keyword evidence="4 8" id="KW-0479">Metal-binding</keyword>
<dbReference type="InterPro" id="IPR002401">
    <property type="entry name" value="Cyt_P450_E_grp-I"/>
</dbReference>
<organism evidence="9 10">
    <name type="scientific">Salinicoccus kekensis</name>
    <dbReference type="NCBI Taxonomy" id="714307"/>
    <lineage>
        <taxon>Bacteria</taxon>
        <taxon>Bacillati</taxon>
        <taxon>Bacillota</taxon>
        <taxon>Bacilli</taxon>
        <taxon>Bacillales</taxon>
        <taxon>Staphylococcaceae</taxon>
        <taxon>Salinicoccus</taxon>
    </lineage>
</organism>
<comment type="similarity">
    <text evidence="2">Belongs to the cytochrome P450 family.</text>
</comment>
<keyword evidence="5" id="KW-0560">Oxidoreductase</keyword>
<protein>
    <submittedName>
        <fullName evidence="9">Fatty-acid peroxygenase</fullName>
    </submittedName>
</protein>
<dbReference type="GO" id="GO:0016705">
    <property type="term" value="F:oxidoreductase activity, acting on paired donors, with incorporation or reduction of molecular oxygen"/>
    <property type="evidence" value="ECO:0007669"/>
    <property type="project" value="InterPro"/>
</dbReference>
<dbReference type="PANTHER" id="PTHR24286:SF24">
    <property type="entry name" value="LANOSTEROL 14-ALPHA DEMETHYLASE"/>
    <property type="match status" value="1"/>
</dbReference>
<evidence type="ECO:0000256" key="8">
    <source>
        <dbReference type="PIRSR" id="PIRSR602401-1"/>
    </source>
</evidence>
<accession>A0A285UB23</accession>
<dbReference type="GO" id="GO:0004497">
    <property type="term" value="F:monooxygenase activity"/>
    <property type="evidence" value="ECO:0007669"/>
    <property type="project" value="UniProtKB-KW"/>
</dbReference>
<dbReference type="Gene3D" id="1.10.630.10">
    <property type="entry name" value="Cytochrome P450"/>
    <property type="match status" value="1"/>
</dbReference>
<dbReference type="GO" id="GO:0016125">
    <property type="term" value="P:sterol metabolic process"/>
    <property type="evidence" value="ECO:0007669"/>
    <property type="project" value="TreeGrafter"/>
</dbReference>
<dbReference type="Proteomes" id="UP000219412">
    <property type="component" value="Unassembled WGS sequence"/>
</dbReference>
<reference evidence="10" key="1">
    <citation type="submission" date="2017-08" db="EMBL/GenBank/DDBJ databases">
        <authorList>
            <person name="Varghese N."/>
            <person name="Submissions S."/>
        </authorList>
    </citation>
    <scope>NUCLEOTIDE SEQUENCE [LARGE SCALE GENOMIC DNA]</scope>
    <source>
        <strain evidence="10">DSM 23173</strain>
    </source>
</reference>
<dbReference type="AlphaFoldDB" id="A0A285UB23"/>
<dbReference type="GO" id="GO:0005506">
    <property type="term" value="F:iron ion binding"/>
    <property type="evidence" value="ECO:0007669"/>
    <property type="project" value="InterPro"/>
</dbReference>
<gene>
    <name evidence="9" type="ORF">SAMN05878391_0073</name>
</gene>
<dbReference type="EMBL" id="OBQF01000001">
    <property type="protein sequence ID" value="SOC37746.1"/>
    <property type="molecule type" value="Genomic_DNA"/>
</dbReference>
<dbReference type="SUPFAM" id="SSF48264">
    <property type="entry name" value="Cytochrome P450"/>
    <property type="match status" value="1"/>
</dbReference>
<sequence length="443" mass="50448">MKVKNPIPRDKGVDNTLDLMQEGFNFIPDRRKELESDIFKTRLLGRKAICIAGEEAAEIFYDESKFKRKGAMPKPLKSSLLGEGGVHGLDGEDHRQRKRMILSMMTPERLEDMKRIAVEELDKRAAEWENQSEVVILDEIQKVFGVTGMRWAGLPLEGEDIEQRVDELVDMVDFGGSDVARTAASFTSGMASRKSHEKWLKQLIKKVRAGKLDAHPSTPLYIVAHHTENDGKPLDLHSAAVDLNNAYRPLIAAAYFVAFGLLAIHEHPGVGEKLKSDKSYSKMFTQEVRRYYPFAPAMVAKVKNKFEWKGHKFKKNRMVILDLFGTNRHPDAWEDPDEFKPERFRDWDESPFAFVPQGGGDFYAGHRCAGEWLTVMVMRSTFEYITKSMTYDVPNQDLEYDMTRIPAFPKSGFIINNVKRTGVAAEDLKMDEQSPTVVKHSAE</sequence>
<dbReference type="PRINTS" id="PR00463">
    <property type="entry name" value="EP450I"/>
</dbReference>
<dbReference type="InterPro" id="IPR001128">
    <property type="entry name" value="Cyt_P450"/>
</dbReference>
<dbReference type="PANTHER" id="PTHR24286">
    <property type="entry name" value="CYTOCHROME P450 26"/>
    <property type="match status" value="1"/>
</dbReference>
<evidence type="ECO:0000256" key="1">
    <source>
        <dbReference type="ARBA" id="ARBA00001971"/>
    </source>
</evidence>
<evidence type="ECO:0000256" key="6">
    <source>
        <dbReference type="ARBA" id="ARBA00023004"/>
    </source>
</evidence>
<keyword evidence="6 8" id="KW-0408">Iron</keyword>
<dbReference type="GO" id="GO:0020037">
    <property type="term" value="F:heme binding"/>
    <property type="evidence" value="ECO:0007669"/>
    <property type="project" value="InterPro"/>
</dbReference>
<proteinExistence type="inferred from homology"/>
<evidence type="ECO:0000313" key="9">
    <source>
        <dbReference type="EMBL" id="SOC37746.1"/>
    </source>
</evidence>
<dbReference type="CDD" id="cd11067">
    <property type="entry name" value="CYP152"/>
    <property type="match status" value="1"/>
</dbReference>
<evidence type="ECO:0000256" key="2">
    <source>
        <dbReference type="ARBA" id="ARBA00010617"/>
    </source>
</evidence>
<evidence type="ECO:0000256" key="7">
    <source>
        <dbReference type="ARBA" id="ARBA00023033"/>
    </source>
</evidence>
<evidence type="ECO:0000256" key="5">
    <source>
        <dbReference type="ARBA" id="ARBA00023002"/>
    </source>
</evidence>
<evidence type="ECO:0000256" key="3">
    <source>
        <dbReference type="ARBA" id="ARBA00022617"/>
    </source>
</evidence>
<dbReference type="InterPro" id="IPR036396">
    <property type="entry name" value="Cyt_P450_sf"/>
</dbReference>
<keyword evidence="10" id="KW-1185">Reference proteome</keyword>
<dbReference type="Pfam" id="PF00067">
    <property type="entry name" value="p450"/>
    <property type="match status" value="1"/>
</dbReference>
<feature type="binding site" description="axial binding residue" evidence="8">
    <location>
        <position position="368"/>
    </location>
    <ligand>
        <name>heme</name>
        <dbReference type="ChEBI" id="CHEBI:30413"/>
    </ligand>
    <ligandPart>
        <name>Fe</name>
        <dbReference type="ChEBI" id="CHEBI:18248"/>
    </ligandPart>
</feature>
<evidence type="ECO:0000256" key="4">
    <source>
        <dbReference type="ARBA" id="ARBA00022723"/>
    </source>
</evidence>
<name>A0A285UB23_9STAP</name>
<comment type="cofactor">
    <cofactor evidence="1 8">
        <name>heme</name>
        <dbReference type="ChEBI" id="CHEBI:30413"/>
    </cofactor>
</comment>
<keyword evidence="3 8" id="KW-0349">Heme</keyword>
<evidence type="ECO:0000313" key="10">
    <source>
        <dbReference type="Proteomes" id="UP000219412"/>
    </source>
</evidence>